<feature type="transmembrane region" description="Helical" evidence="8">
    <location>
        <begin position="329"/>
        <end position="348"/>
    </location>
</feature>
<evidence type="ECO:0000256" key="1">
    <source>
        <dbReference type="ARBA" id="ARBA00004651"/>
    </source>
</evidence>
<proteinExistence type="inferred from homology"/>
<feature type="transmembrane region" description="Helical" evidence="8">
    <location>
        <begin position="167"/>
        <end position="192"/>
    </location>
</feature>
<feature type="transmembrane region" description="Helical" evidence="8">
    <location>
        <begin position="27"/>
        <end position="54"/>
    </location>
</feature>
<evidence type="ECO:0000256" key="4">
    <source>
        <dbReference type="ARBA" id="ARBA00022475"/>
    </source>
</evidence>
<dbReference type="PANTHER" id="PTHR30472">
    <property type="entry name" value="FERRIC ENTEROBACTIN TRANSPORT SYSTEM PERMEASE PROTEIN"/>
    <property type="match status" value="1"/>
</dbReference>
<evidence type="ECO:0000256" key="2">
    <source>
        <dbReference type="ARBA" id="ARBA00007935"/>
    </source>
</evidence>
<evidence type="ECO:0000313" key="10">
    <source>
        <dbReference type="Proteomes" id="UP001241056"/>
    </source>
</evidence>
<dbReference type="PANTHER" id="PTHR30472:SF70">
    <property type="entry name" value="MOLYBDATE IMPORT SYSTEM PERMEASE PROTEIN MOLB"/>
    <property type="match status" value="1"/>
</dbReference>
<dbReference type="InterPro" id="IPR037294">
    <property type="entry name" value="ABC_BtuC-like"/>
</dbReference>
<dbReference type="EMBL" id="JAUCDY010000014">
    <property type="protein sequence ID" value="MDM7858652.1"/>
    <property type="molecule type" value="Genomic_DNA"/>
</dbReference>
<dbReference type="Pfam" id="PF01032">
    <property type="entry name" value="FecCD"/>
    <property type="match status" value="1"/>
</dbReference>
<evidence type="ECO:0000313" key="9">
    <source>
        <dbReference type="EMBL" id="MDM7858652.1"/>
    </source>
</evidence>
<dbReference type="RefSeq" id="WP_289411429.1">
    <property type="nucleotide sequence ID" value="NZ_JAUCDY010000014.1"/>
</dbReference>
<name>A0ABT7SR37_9GAMM</name>
<protein>
    <submittedName>
        <fullName evidence="9">Iron ABC transporter permease</fullName>
    </submittedName>
</protein>
<reference evidence="9 10" key="1">
    <citation type="submission" date="2023-06" db="EMBL/GenBank/DDBJ databases">
        <title>Thiopseudomonas sp. CY1220 draft genome sequence.</title>
        <authorList>
            <person name="Zhao G."/>
            <person name="An M."/>
        </authorList>
    </citation>
    <scope>NUCLEOTIDE SEQUENCE [LARGE SCALE GENOMIC DNA]</scope>
    <source>
        <strain evidence="9 10">CY1220</strain>
    </source>
</reference>
<feature type="transmembrane region" description="Helical" evidence="8">
    <location>
        <begin position="260"/>
        <end position="287"/>
    </location>
</feature>
<evidence type="ECO:0000256" key="8">
    <source>
        <dbReference type="SAM" id="Phobius"/>
    </source>
</evidence>
<gene>
    <name evidence="9" type="ORF">QEZ41_10275</name>
</gene>
<evidence type="ECO:0000256" key="3">
    <source>
        <dbReference type="ARBA" id="ARBA00022448"/>
    </source>
</evidence>
<sequence length="353" mass="37440">MRRTDTMQQAISPAISLAQQTPKRIRIAWLLLLGILLMAVMGALLAGSFSVSFAEIGHVIYVRLAGMPQSGTLDTIIWQVRIPRIFAALLLGTSLAAAGAVFQALLRNPLVSPDILGVSAGSGLGAVIAMLLGLSLFWLQVLAFLGGLAAVFLVYSIASLLRQRDPILMLVLAGIAIGTMLGAGISVVKVIADPYDQLPGITYWLLGGLNGVSMAELSWAAPLILAALTLVYLLRWHINVLSFDDEQASALGINVAQSRWVLIAAATLMTACAVSFSGIVGWVGLLVPHIARLWVGPNMSRLLPFSIVLGASFVLLTDTLARSVSELELPLGVLTALLGGPFFLFVLLRSNRP</sequence>
<comment type="caution">
    <text evidence="9">The sequence shown here is derived from an EMBL/GenBank/DDBJ whole genome shotgun (WGS) entry which is preliminary data.</text>
</comment>
<dbReference type="Gene3D" id="1.10.3470.10">
    <property type="entry name" value="ABC transporter involved in vitamin B12 uptake, BtuC"/>
    <property type="match status" value="1"/>
</dbReference>
<evidence type="ECO:0000256" key="5">
    <source>
        <dbReference type="ARBA" id="ARBA00022692"/>
    </source>
</evidence>
<feature type="transmembrane region" description="Helical" evidence="8">
    <location>
        <begin position="299"/>
        <end position="317"/>
    </location>
</feature>
<evidence type="ECO:0000256" key="7">
    <source>
        <dbReference type="ARBA" id="ARBA00023136"/>
    </source>
</evidence>
<organism evidence="9 10">
    <name type="scientific">Thiopseudomonas acetoxidans</name>
    <dbReference type="NCBI Taxonomy" id="3041622"/>
    <lineage>
        <taxon>Bacteria</taxon>
        <taxon>Pseudomonadati</taxon>
        <taxon>Pseudomonadota</taxon>
        <taxon>Gammaproteobacteria</taxon>
        <taxon>Pseudomonadales</taxon>
        <taxon>Pseudomonadaceae</taxon>
        <taxon>Thiopseudomonas</taxon>
    </lineage>
</organism>
<keyword evidence="7 8" id="KW-0472">Membrane</keyword>
<keyword evidence="6 8" id="KW-1133">Transmembrane helix</keyword>
<comment type="similarity">
    <text evidence="2">Belongs to the binding-protein-dependent transport system permease family. FecCD subfamily.</text>
</comment>
<dbReference type="SUPFAM" id="SSF81345">
    <property type="entry name" value="ABC transporter involved in vitamin B12 uptake, BtuC"/>
    <property type="match status" value="1"/>
</dbReference>
<keyword evidence="4" id="KW-1003">Cell membrane</keyword>
<accession>A0ABT7SR37</accession>
<dbReference type="Proteomes" id="UP001241056">
    <property type="component" value="Unassembled WGS sequence"/>
</dbReference>
<feature type="transmembrane region" description="Helical" evidence="8">
    <location>
        <begin position="212"/>
        <end position="234"/>
    </location>
</feature>
<dbReference type="InterPro" id="IPR000522">
    <property type="entry name" value="ABC_transptr_permease_BtuC"/>
</dbReference>
<dbReference type="CDD" id="cd06550">
    <property type="entry name" value="TM_ABC_iron-siderophores_like"/>
    <property type="match status" value="1"/>
</dbReference>
<keyword evidence="10" id="KW-1185">Reference proteome</keyword>
<comment type="subcellular location">
    <subcellularLocation>
        <location evidence="1">Cell membrane</location>
        <topology evidence="1">Multi-pass membrane protein</topology>
    </subcellularLocation>
</comment>
<feature type="transmembrane region" description="Helical" evidence="8">
    <location>
        <begin position="85"/>
        <end position="106"/>
    </location>
</feature>
<evidence type="ECO:0000256" key="6">
    <source>
        <dbReference type="ARBA" id="ARBA00022989"/>
    </source>
</evidence>
<feature type="transmembrane region" description="Helical" evidence="8">
    <location>
        <begin position="126"/>
        <end position="155"/>
    </location>
</feature>
<keyword evidence="5 8" id="KW-0812">Transmembrane</keyword>
<keyword evidence="3" id="KW-0813">Transport</keyword>